<gene>
    <name evidence="17" type="ORF">PEVE_00037336</name>
</gene>
<sequence>TLLCTKLKNFQAHGNRFQFPEVLKMGTEWAMWANEQGVIASVVLLMGGILGTAAQFNKWYFAAYSLGLGILVLVIEYPRGKREKGKKTVERWNQKPFTRFVQFFGVLGRNYWVRFVFYILASVPSCFFLSTILGGASLVFTSLIYLRAAIAGETWKPCLPEKKADNTKKQSEPPPQPPPRGPRSRSLDNLAVEDDTKQNQV</sequence>
<reference evidence="17 18" key="1">
    <citation type="submission" date="2022-05" db="EMBL/GenBank/DDBJ databases">
        <authorList>
            <consortium name="Genoscope - CEA"/>
            <person name="William W."/>
        </authorList>
    </citation>
    <scope>NUCLEOTIDE SEQUENCE [LARGE SCALE GENOMIC DNA]</scope>
</reference>
<feature type="non-terminal residue" evidence="17">
    <location>
        <position position="1"/>
    </location>
</feature>
<keyword evidence="7 16" id="KW-0472">Membrane</keyword>
<organism evidence="17 18">
    <name type="scientific">Porites evermanni</name>
    <dbReference type="NCBI Taxonomy" id="104178"/>
    <lineage>
        <taxon>Eukaryota</taxon>
        <taxon>Metazoa</taxon>
        <taxon>Cnidaria</taxon>
        <taxon>Anthozoa</taxon>
        <taxon>Hexacorallia</taxon>
        <taxon>Scleractinia</taxon>
        <taxon>Fungiina</taxon>
        <taxon>Poritidae</taxon>
        <taxon>Porites</taxon>
    </lineage>
</organism>
<dbReference type="Pfam" id="PF05038">
    <property type="entry name" value="Cytochrom_B558a"/>
    <property type="match status" value="1"/>
</dbReference>
<keyword evidence="6 16" id="KW-1133">Transmembrane helix</keyword>
<feature type="region of interest" description="Disordered" evidence="15">
    <location>
        <begin position="159"/>
        <end position="201"/>
    </location>
</feature>
<evidence type="ECO:0000256" key="14">
    <source>
        <dbReference type="ARBA" id="ARBA00050017"/>
    </source>
</evidence>
<proteinExistence type="inferred from homology"/>
<keyword evidence="18" id="KW-1185">Reference proteome</keyword>
<evidence type="ECO:0000256" key="8">
    <source>
        <dbReference type="ARBA" id="ARBA00030106"/>
    </source>
</evidence>
<evidence type="ECO:0000256" key="16">
    <source>
        <dbReference type="SAM" id="Phobius"/>
    </source>
</evidence>
<evidence type="ECO:0000256" key="13">
    <source>
        <dbReference type="ARBA" id="ARBA00033347"/>
    </source>
</evidence>
<evidence type="ECO:0000256" key="4">
    <source>
        <dbReference type="ARBA" id="ARBA00022475"/>
    </source>
</evidence>
<evidence type="ECO:0000256" key="15">
    <source>
        <dbReference type="SAM" id="MobiDB-lite"/>
    </source>
</evidence>
<evidence type="ECO:0000256" key="7">
    <source>
        <dbReference type="ARBA" id="ARBA00023136"/>
    </source>
</evidence>
<evidence type="ECO:0000256" key="6">
    <source>
        <dbReference type="ARBA" id="ARBA00022989"/>
    </source>
</evidence>
<keyword evidence="5 16" id="KW-0812">Transmembrane</keyword>
<comment type="subcellular location">
    <subcellularLocation>
        <location evidence="1">Cell membrane</location>
    </subcellularLocation>
</comment>
<name>A0ABN8LPB4_9CNID</name>
<evidence type="ECO:0000313" key="18">
    <source>
        <dbReference type="Proteomes" id="UP001159427"/>
    </source>
</evidence>
<feature type="compositionally biased region" description="Basic and acidic residues" evidence="15">
    <location>
        <begin position="159"/>
        <end position="171"/>
    </location>
</feature>
<feature type="transmembrane region" description="Helical" evidence="16">
    <location>
        <begin position="60"/>
        <end position="79"/>
    </location>
</feature>
<feature type="transmembrane region" description="Helical" evidence="16">
    <location>
        <begin position="37"/>
        <end position="54"/>
    </location>
</feature>
<evidence type="ECO:0000313" key="17">
    <source>
        <dbReference type="EMBL" id="CAH3017387.1"/>
    </source>
</evidence>
<evidence type="ECO:0000256" key="5">
    <source>
        <dbReference type="ARBA" id="ARBA00022692"/>
    </source>
</evidence>
<evidence type="ECO:0000256" key="9">
    <source>
        <dbReference type="ARBA" id="ARBA00030298"/>
    </source>
</evidence>
<evidence type="ECO:0000256" key="2">
    <source>
        <dbReference type="ARBA" id="ARBA00010590"/>
    </source>
</evidence>
<dbReference type="EMBL" id="CALNXI010000061">
    <property type="protein sequence ID" value="CAH3017387.1"/>
    <property type="molecule type" value="Genomic_DNA"/>
</dbReference>
<protein>
    <recommendedName>
        <fullName evidence="3">Cytochrome b-245 light chain</fullName>
    </recommendedName>
    <alternativeName>
        <fullName evidence="11">Cytochrome b(558) alpha chain</fullName>
    </alternativeName>
    <alternativeName>
        <fullName evidence="10">Cytochrome b558 subunit alpha</fullName>
    </alternativeName>
    <alternativeName>
        <fullName evidence="13">Neutrophil cytochrome b 22 kDa polypeptide</fullName>
    </alternativeName>
    <alternativeName>
        <fullName evidence="12">Superoxide-generating NADPH oxidase light chain subunit</fullName>
    </alternativeName>
    <alternativeName>
        <fullName evidence="8">p22 phagocyte B-cytochrome</fullName>
    </alternativeName>
    <alternativeName>
        <fullName evidence="9">p22-phox</fullName>
    </alternativeName>
</protein>
<accession>A0ABN8LPB4</accession>
<comment type="caution">
    <text evidence="17">The sequence shown here is derived from an EMBL/GenBank/DDBJ whole genome shotgun (WGS) entry which is preliminary data.</text>
</comment>
<dbReference type="Proteomes" id="UP001159427">
    <property type="component" value="Unassembled WGS sequence"/>
</dbReference>
<evidence type="ECO:0000256" key="1">
    <source>
        <dbReference type="ARBA" id="ARBA00004236"/>
    </source>
</evidence>
<evidence type="ECO:0000256" key="11">
    <source>
        <dbReference type="ARBA" id="ARBA00031995"/>
    </source>
</evidence>
<evidence type="ECO:0000256" key="12">
    <source>
        <dbReference type="ARBA" id="ARBA00032067"/>
    </source>
</evidence>
<feature type="compositionally biased region" description="Pro residues" evidence="15">
    <location>
        <begin position="172"/>
        <end position="181"/>
    </location>
</feature>
<comment type="subunit">
    <text evidence="14">Component of the phagocyte NADPH oxidase core complex/cytochrome b558 complex, composed of CYBB (heavy chain (beta)) and CYBA (light chain (alpha)). Component of the phagocyte NADPH oxidase complex composed of an obligatory core heterodimer formed by the membrane proteins CYBA and CYBB and the cytosolic regulatory subunits NCF1/p47-phox, NCF2/p67-phox, NCF4/p40-phox and the small GTPase RAC1 or RAC2. Interacts with NCF1 (via SH3 domain). Interacts with SH3PXD2A. Interacts with DUOX1, DUOX2 and TPO. Interacts with NOX4; this interaction mediates superoxide generation. Interacts with calprotectin (S100A8/9). Interacts with GBP7. Interacts with NOXO1. Forms a heterodimer with NOX3 and is essential for activity and cell membrane localization of NOX3. Interacts with NOX1.</text>
</comment>
<dbReference type="PANTHER" id="PTHR15168:SF0">
    <property type="entry name" value="CYTOCHROME B-245 LIGHT CHAIN"/>
    <property type="match status" value="1"/>
</dbReference>
<keyword evidence="4" id="KW-1003">Cell membrane</keyword>
<evidence type="ECO:0000256" key="3">
    <source>
        <dbReference type="ARBA" id="ARBA00017733"/>
    </source>
</evidence>
<evidence type="ECO:0000256" key="10">
    <source>
        <dbReference type="ARBA" id="ARBA00031067"/>
    </source>
</evidence>
<comment type="similarity">
    <text evidence="2">Belongs to the p22phox family.</text>
</comment>
<dbReference type="PANTHER" id="PTHR15168">
    <property type="entry name" value="CYTOCHROME B-245 LIGHT CHAIN"/>
    <property type="match status" value="1"/>
</dbReference>
<dbReference type="InterPro" id="IPR007732">
    <property type="entry name" value="Cyt_b558_asu"/>
</dbReference>